<dbReference type="RefSeq" id="WP_169346961.1">
    <property type="nucleotide sequence ID" value="NZ_JABBJJ010000106.1"/>
</dbReference>
<evidence type="ECO:0000256" key="1">
    <source>
        <dbReference type="SAM" id="MobiDB-lite"/>
    </source>
</evidence>
<feature type="region of interest" description="Disordered" evidence="1">
    <location>
        <begin position="1"/>
        <end position="78"/>
    </location>
</feature>
<proteinExistence type="predicted"/>
<accession>A0A848LIX8</accession>
<name>A0A848LIX8_9BACT</name>
<sequence length="337" mass="38809">MSKTGTGGAKKKTNFDDFNFSSVDENTFKNEKFPELEDPAYPNQLIQELEAQAKKKDQEQKSNHANTPDPLKRRGHYQYRGPAYVHKHGGRGRYNQWPFSYLFSGCDDAKKKVMLDKVEKLAEQRPVWAIVKDSAKWKECFEFPEAGGFPGKDKRFFLTKKLTHKTKAELYFFFTTSTPYRWVAHHLIPIEVFDSKSQSHFNDQEQELIRASGYDVNNGHNIVPLPTSDVSPHCLLAHVGSHAEYIKHSKEELEGVKDKVKEATESDKPHAAFYPQLIKMLTKVEDDLWDKLKNLGKDSVKLYLQGKRPKDNLVKFISKGKRASTGRRRRFPEGAMN</sequence>
<organism evidence="2 3">
    <name type="scientific">Pyxidicoccus fallax</name>
    <dbReference type="NCBI Taxonomy" id="394095"/>
    <lineage>
        <taxon>Bacteria</taxon>
        <taxon>Pseudomonadati</taxon>
        <taxon>Myxococcota</taxon>
        <taxon>Myxococcia</taxon>
        <taxon>Myxococcales</taxon>
        <taxon>Cystobacterineae</taxon>
        <taxon>Myxococcaceae</taxon>
        <taxon>Pyxidicoccus</taxon>
    </lineage>
</organism>
<dbReference type="AlphaFoldDB" id="A0A848LIX8"/>
<dbReference type="EMBL" id="JABBJJ010000106">
    <property type="protein sequence ID" value="NMO17681.1"/>
    <property type="molecule type" value="Genomic_DNA"/>
</dbReference>
<evidence type="ECO:0000313" key="2">
    <source>
        <dbReference type="EMBL" id="NMO17681.1"/>
    </source>
</evidence>
<dbReference type="Proteomes" id="UP000518300">
    <property type="component" value="Unassembled WGS sequence"/>
</dbReference>
<evidence type="ECO:0000313" key="3">
    <source>
        <dbReference type="Proteomes" id="UP000518300"/>
    </source>
</evidence>
<dbReference type="InterPro" id="IPR032871">
    <property type="entry name" value="AHH_dom_containing"/>
</dbReference>
<keyword evidence="3" id="KW-1185">Reference proteome</keyword>
<comment type="caution">
    <text evidence="2">The sequence shown here is derived from an EMBL/GenBank/DDBJ whole genome shotgun (WGS) entry which is preliminary data.</text>
</comment>
<gene>
    <name evidence="2" type="ORF">HG543_22900</name>
</gene>
<protein>
    <submittedName>
        <fullName evidence="2">Uncharacterized protein</fullName>
    </submittedName>
</protein>
<dbReference type="Pfam" id="PF14412">
    <property type="entry name" value="AHH"/>
    <property type="match status" value="1"/>
</dbReference>
<feature type="compositionally biased region" description="Basic and acidic residues" evidence="1">
    <location>
        <begin position="51"/>
        <end position="62"/>
    </location>
</feature>
<feature type="compositionally biased region" description="Basic and acidic residues" evidence="1">
    <location>
        <begin position="26"/>
        <end position="35"/>
    </location>
</feature>
<reference evidence="2 3" key="1">
    <citation type="submission" date="2020-04" db="EMBL/GenBank/DDBJ databases">
        <title>Draft genome of Pyxidicoccus fallax type strain.</title>
        <authorList>
            <person name="Whitworth D.E."/>
        </authorList>
    </citation>
    <scope>NUCLEOTIDE SEQUENCE [LARGE SCALE GENOMIC DNA]</scope>
    <source>
        <strain evidence="2 3">DSM 14698</strain>
    </source>
</reference>